<dbReference type="RefSeq" id="WP_014680895.1">
    <property type="nucleotide sequence ID" value="NC_017770.1"/>
</dbReference>
<proteinExistence type="predicted"/>
<keyword evidence="2" id="KW-1185">Reference proteome</keyword>
<dbReference type="KEGG" id="scn:Solca_2634"/>
<sequence>MNFKKILAFLPIALCLLIVFGGLSMSGCKQDTVYVTKIDTLVSYKLPNEGPGSTATIAGKWMCNTDFTVDGVCTNFTGWDFINHGLPYGVEINQKGEGQYFDLAQFSGYKLFDIAYDKESGTIAMIQTNPPYKAVYAGKVVENRIKGTWYDGSGNQGDFEWIKK</sequence>
<dbReference type="EMBL" id="CP003349">
    <property type="protein sequence ID" value="AFD07668.1"/>
    <property type="molecule type" value="Genomic_DNA"/>
</dbReference>
<dbReference type="Proteomes" id="UP000007590">
    <property type="component" value="Chromosome"/>
</dbReference>
<organism evidence="1 2">
    <name type="scientific">Solitalea canadensis (strain ATCC 29591 / DSM 3403 / JCM 21819 / LMG 8368 / NBRC 15130 / NCIMB 12057 / USAM 9D)</name>
    <name type="common">Flexibacter canadensis</name>
    <dbReference type="NCBI Taxonomy" id="929556"/>
    <lineage>
        <taxon>Bacteria</taxon>
        <taxon>Pseudomonadati</taxon>
        <taxon>Bacteroidota</taxon>
        <taxon>Sphingobacteriia</taxon>
        <taxon>Sphingobacteriales</taxon>
        <taxon>Sphingobacteriaceae</taxon>
        <taxon>Solitalea</taxon>
    </lineage>
</organism>
<dbReference type="HOGENOM" id="CLU_1617927_0_0_10"/>
<dbReference type="STRING" id="929556.Solca_2634"/>
<protein>
    <recommendedName>
        <fullName evidence="3">Lipoprotein</fullName>
    </recommendedName>
</protein>
<dbReference type="OrthoDB" id="10017661at2"/>
<reference evidence="1" key="1">
    <citation type="submission" date="2012-02" db="EMBL/GenBank/DDBJ databases">
        <title>The complete genome of Solitalea canadensis DSM 3403.</title>
        <authorList>
            <consortium name="US DOE Joint Genome Institute (JGI-PGF)"/>
            <person name="Lucas S."/>
            <person name="Copeland A."/>
            <person name="Lapidus A."/>
            <person name="Glavina del Rio T."/>
            <person name="Dalin E."/>
            <person name="Tice H."/>
            <person name="Bruce D."/>
            <person name="Goodwin L."/>
            <person name="Pitluck S."/>
            <person name="Peters L."/>
            <person name="Ovchinnikova G."/>
            <person name="Lu M."/>
            <person name="Kyrpides N."/>
            <person name="Mavromatis K."/>
            <person name="Ivanova N."/>
            <person name="Brettin T."/>
            <person name="Detter J.C."/>
            <person name="Han C."/>
            <person name="Larimer F."/>
            <person name="Land M."/>
            <person name="Hauser L."/>
            <person name="Markowitz V."/>
            <person name="Cheng J.-F."/>
            <person name="Hugenholtz P."/>
            <person name="Woyke T."/>
            <person name="Wu D."/>
            <person name="Spring S."/>
            <person name="Schroeder M."/>
            <person name="Kopitz M."/>
            <person name="Brambilla E."/>
            <person name="Klenk H.-P."/>
            <person name="Eisen J.A."/>
        </authorList>
    </citation>
    <scope>NUCLEOTIDE SEQUENCE</scope>
    <source>
        <strain evidence="1">DSM 3403</strain>
    </source>
</reference>
<name>H8KUW8_SOLCM</name>
<evidence type="ECO:0008006" key="3">
    <source>
        <dbReference type="Google" id="ProtNLM"/>
    </source>
</evidence>
<dbReference type="PROSITE" id="PS51257">
    <property type="entry name" value="PROKAR_LIPOPROTEIN"/>
    <property type="match status" value="1"/>
</dbReference>
<evidence type="ECO:0000313" key="2">
    <source>
        <dbReference type="Proteomes" id="UP000007590"/>
    </source>
</evidence>
<dbReference type="AlphaFoldDB" id="H8KUW8"/>
<accession>H8KUW8</accession>
<evidence type="ECO:0000313" key="1">
    <source>
        <dbReference type="EMBL" id="AFD07668.1"/>
    </source>
</evidence>
<gene>
    <name evidence="1" type="ordered locus">Solca_2634</name>
</gene>